<dbReference type="STRING" id="314265.R2601_22996"/>
<reference evidence="1 2" key="1">
    <citation type="journal article" date="2010" name="J. Bacteriol.">
        <title>Genome sequences of Pelagibaca bermudensis HTCC2601T and Maritimibacter alkaliphilus HTCC2654T, the type strains of two marine Roseobacter genera.</title>
        <authorList>
            <person name="Thrash J.C."/>
            <person name="Cho J.C."/>
            <person name="Ferriera S."/>
            <person name="Johnson J."/>
            <person name="Vergin K.L."/>
            <person name="Giovannoni S.J."/>
        </authorList>
    </citation>
    <scope>NUCLEOTIDE SEQUENCE [LARGE SCALE GENOMIC DNA]</scope>
    <source>
        <strain evidence="2">DSM 26914 / JCM 13377 / KCTC 12554 / HTCC2601</strain>
    </source>
</reference>
<evidence type="ECO:0000313" key="1">
    <source>
        <dbReference type="EMBL" id="EAU45104.1"/>
    </source>
</evidence>
<evidence type="ECO:0000313" key="2">
    <source>
        <dbReference type="Proteomes" id="UP000006230"/>
    </source>
</evidence>
<dbReference type="HOGENOM" id="CLU_2864943_0_0_5"/>
<comment type="caution">
    <text evidence="1">The sequence shown here is derived from an EMBL/GenBank/DDBJ whole genome shotgun (WGS) entry which is preliminary data.</text>
</comment>
<keyword evidence="2" id="KW-1185">Reference proteome</keyword>
<proteinExistence type="predicted"/>
<dbReference type="EMBL" id="AATQ01000032">
    <property type="protein sequence ID" value="EAU45104.1"/>
    <property type="molecule type" value="Genomic_DNA"/>
</dbReference>
<sequence length="65" mass="7305">MGLEEFTRRFTAEAKRLAGFDTFDDGQSVEDYCKGVAASYHADPLYREEGPEACAESDVSYWGEE</sequence>
<gene>
    <name evidence="1" type="ORF">R2601_22996</name>
</gene>
<name>Q0FLJ4_SALBH</name>
<dbReference type="AlphaFoldDB" id="Q0FLJ4"/>
<dbReference type="eggNOG" id="ENOG502ZCW2">
    <property type="taxonomic scope" value="Bacteria"/>
</dbReference>
<organism evidence="1 2">
    <name type="scientific">Salipiger bermudensis (strain DSM 26914 / JCM 13377 / KCTC 12554 / HTCC2601)</name>
    <name type="common">Pelagibaca bermudensis</name>
    <dbReference type="NCBI Taxonomy" id="314265"/>
    <lineage>
        <taxon>Bacteria</taxon>
        <taxon>Pseudomonadati</taxon>
        <taxon>Pseudomonadota</taxon>
        <taxon>Alphaproteobacteria</taxon>
        <taxon>Rhodobacterales</taxon>
        <taxon>Roseobacteraceae</taxon>
        <taxon>Salipiger</taxon>
    </lineage>
</organism>
<dbReference type="Proteomes" id="UP000006230">
    <property type="component" value="Unassembled WGS sequence"/>
</dbReference>
<protein>
    <submittedName>
        <fullName evidence="1">Uncharacterized protein</fullName>
    </submittedName>
</protein>
<accession>Q0FLJ4</accession>
<dbReference type="RefSeq" id="WP_007799750.1">
    <property type="nucleotide sequence ID" value="NZ_DS022276.1"/>
</dbReference>
<dbReference type="OrthoDB" id="7596689at2"/>